<dbReference type="PANTHER" id="PTHR48145:SF5">
    <property type="entry name" value="NUCLEAR ENVELOPE-ASSOCIATED PROTEIN 2"/>
    <property type="match status" value="1"/>
</dbReference>
<feature type="region of interest" description="Disordered" evidence="1">
    <location>
        <begin position="15"/>
        <end position="34"/>
    </location>
</feature>
<feature type="compositionally biased region" description="Basic and acidic residues" evidence="1">
    <location>
        <begin position="92"/>
        <end position="103"/>
    </location>
</feature>
<protein>
    <submittedName>
        <fullName evidence="2">Uncharacterized protein</fullName>
    </submittedName>
</protein>
<feature type="region of interest" description="Disordered" evidence="1">
    <location>
        <begin position="92"/>
        <end position="114"/>
    </location>
</feature>
<evidence type="ECO:0000313" key="2">
    <source>
        <dbReference type="EMBL" id="KAJ4958485.1"/>
    </source>
</evidence>
<evidence type="ECO:0000313" key="3">
    <source>
        <dbReference type="Proteomes" id="UP001141806"/>
    </source>
</evidence>
<accession>A0A9Q0H3C4</accession>
<dbReference type="InterPro" id="IPR049932">
    <property type="entry name" value="NEAP1-4"/>
</dbReference>
<dbReference type="EMBL" id="JAMYWD010000010">
    <property type="protein sequence ID" value="KAJ4958485.1"/>
    <property type="molecule type" value="Genomic_DNA"/>
</dbReference>
<dbReference type="AlphaFoldDB" id="A0A9Q0H3C4"/>
<feature type="compositionally biased region" description="Polar residues" evidence="1">
    <location>
        <begin position="15"/>
        <end position="28"/>
    </location>
</feature>
<dbReference type="Proteomes" id="UP001141806">
    <property type="component" value="Unassembled WGS sequence"/>
</dbReference>
<name>A0A9Q0H3C4_9MAGN</name>
<organism evidence="2 3">
    <name type="scientific">Protea cynaroides</name>
    <dbReference type="NCBI Taxonomy" id="273540"/>
    <lineage>
        <taxon>Eukaryota</taxon>
        <taxon>Viridiplantae</taxon>
        <taxon>Streptophyta</taxon>
        <taxon>Embryophyta</taxon>
        <taxon>Tracheophyta</taxon>
        <taxon>Spermatophyta</taxon>
        <taxon>Magnoliopsida</taxon>
        <taxon>Proteales</taxon>
        <taxon>Proteaceae</taxon>
        <taxon>Protea</taxon>
    </lineage>
</organism>
<dbReference type="OrthoDB" id="1729117at2759"/>
<proteinExistence type="predicted"/>
<evidence type="ECO:0000256" key="1">
    <source>
        <dbReference type="SAM" id="MobiDB-lite"/>
    </source>
</evidence>
<comment type="caution">
    <text evidence="2">The sequence shown here is derived from an EMBL/GenBank/DDBJ whole genome shotgun (WGS) entry which is preliminary data.</text>
</comment>
<dbReference type="PANTHER" id="PTHR48145">
    <property type="entry name" value="NUCLEAR ENVELOPE-ASSOCIATED PROTEIN 1"/>
    <property type="match status" value="1"/>
</dbReference>
<reference evidence="2" key="1">
    <citation type="journal article" date="2023" name="Plant J.">
        <title>The genome of the king protea, Protea cynaroides.</title>
        <authorList>
            <person name="Chang J."/>
            <person name="Duong T.A."/>
            <person name="Schoeman C."/>
            <person name="Ma X."/>
            <person name="Roodt D."/>
            <person name="Barker N."/>
            <person name="Li Z."/>
            <person name="Van de Peer Y."/>
            <person name="Mizrachi E."/>
        </authorList>
    </citation>
    <scope>NUCLEOTIDE SEQUENCE</scope>
    <source>
        <tissue evidence="2">Young leaves</tissue>
    </source>
</reference>
<keyword evidence="3" id="KW-1185">Reference proteome</keyword>
<sequence>MVSLIIHRHQRQSCEQKCYSSRSTSEKPSLSARDFDPLLDDLIERKGNRASEEMLLLHSRLSSQEELFARETLTRQVVETRSRSMKEEIVRLQKSMEEKDGLRQESGTSASDRD</sequence>
<gene>
    <name evidence="2" type="ORF">NE237_025596</name>
</gene>
<feature type="compositionally biased region" description="Polar residues" evidence="1">
    <location>
        <begin position="105"/>
        <end position="114"/>
    </location>
</feature>